<feature type="transmembrane region" description="Helical" evidence="1">
    <location>
        <begin position="70"/>
        <end position="93"/>
    </location>
</feature>
<sequence>MTLPLEAVIYAALLAVMSLITFLTYALDKRAATRQQFRTPEATLHLLELLGGYPGGLLARRYLRHKSAKLSFRIVSWTIILIHAALIIAWVTWRFAPATTA</sequence>
<proteinExistence type="predicted"/>
<gene>
    <name evidence="2" type="ORF">Pan265_24630</name>
</gene>
<dbReference type="InterPro" id="IPR010718">
    <property type="entry name" value="DUF1294"/>
</dbReference>
<evidence type="ECO:0008006" key="4">
    <source>
        <dbReference type="Google" id="ProtNLM"/>
    </source>
</evidence>
<protein>
    <recommendedName>
        <fullName evidence="4">DUF1294 domain-containing protein</fullName>
    </recommendedName>
</protein>
<dbReference type="KEGG" id="mcad:Pan265_24630"/>
<evidence type="ECO:0000313" key="3">
    <source>
        <dbReference type="Proteomes" id="UP000320386"/>
    </source>
</evidence>
<evidence type="ECO:0000256" key="1">
    <source>
        <dbReference type="SAM" id="Phobius"/>
    </source>
</evidence>
<accession>A0A518C049</accession>
<keyword evidence="1" id="KW-0472">Membrane</keyword>
<organism evidence="2 3">
    <name type="scientific">Mucisphaera calidilacus</name>
    <dbReference type="NCBI Taxonomy" id="2527982"/>
    <lineage>
        <taxon>Bacteria</taxon>
        <taxon>Pseudomonadati</taxon>
        <taxon>Planctomycetota</taxon>
        <taxon>Phycisphaerae</taxon>
        <taxon>Phycisphaerales</taxon>
        <taxon>Phycisphaeraceae</taxon>
        <taxon>Mucisphaera</taxon>
    </lineage>
</organism>
<dbReference type="AlphaFoldDB" id="A0A518C049"/>
<dbReference type="RefSeq" id="WP_236254409.1">
    <property type="nucleotide sequence ID" value="NZ_CP036280.1"/>
</dbReference>
<reference evidence="2 3" key="1">
    <citation type="submission" date="2019-02" db="EMBL/GenBank/DDBJ databases">
        <title>Deep-cultivation of Planctomycetes and their phenomic and genomic characterization uncovers novel biology.</title>
        <authorList>
            <person name="Wiegand S."/>
            <person name="Jogler M."/>
            <person name="Boedeker C."/>
            <person name="Pinto D."/>
            <person name="Vollmers J."/>
            <person name="Rivas-Marin E."/>
            <person name="Kohn T."/>
            <person name="Peeters S.H."/>
            <person name="Heuer A."/>
            <person name="Rast P."/>
            <person name="Oberbeckmann S."/>
            <person name="Bunk B."/>
            <person name="Jeske O."/>
            <person name="Meyerdierks A."/>
            <person name="Storesund J.E."/>
            <person name="Kallscheuer N."/>
            <person name="Luecker S."/>
            <person name="Lage O.M."/>
            <person name="Pohl T."/>
            <person name="Merkel B.J."/>
            <person name="Hornburger P."/>
            <person name="Mueller R.-W."/>
            <person name="Bruemmer F."/>
            <person name="Labrenz M."/>
            <person name="Spormann A.M."/>
            <person name="Op den Camp H."/>
            <person name="Overmann J."/>
            <person name="Amann R."/>
            <person name="Jetten M.S.M."/>
            <person name="Mascher T."/>
            <person name="Medema M.H."/>
            <person name="Devos D.P."/>
            <person name="Kaster A.-K."/>
            <person name="Ovreas L."/>
            <person name="Rohde M."/>
            <person name="Galperin M.Y."/>
            <person name="Jogler C."/>
        </authorList>
    </citation>
    <scope>NUCLEOTIDE SEQUENCE [LARGE SCALE GENOMIC DNA]</scope>
    <source>
        <strain evidence="2 3">Pan265</strain>
    </source>
</reference>
<feature type="transmembrane region" description="Helical" evidence="1">
    <location>
        <begin position="7"/>
        <end position="27"/>
    </location>
</feature>
<keyword evidence="1" id="KW-1133">Transmembrane helix</keyword>
<name>A0A518C049_9BACT</name>
<keyword evidence="1" id="KW-0812">Transmembrane</keyword>
<dbReference type="Proteomes" id="UP000320386">
    <property type="component" value="Chromosome"/>
</dbReference>
<keyword evidence="3" id="KW-1185">Reference proteome</keyword>
<dbReference type="EMBL" id="CP036280">
    <property type="protein sequence ID" value="QDU72593.1"/>
    <property type="molecule type" value="Genomic_DNA"/>
</dbReference>
<dbReference type="Pfam" id="PF06961">
    <property type="entry name" value="DUF1294"/>
    <property type="match status" value="1"/>
</dbReference>
<evidence type="ECO:0000313" key="2">
    <source>
        <dbReference type="EMBL" id="QDU72593.1"/>
    </source>
</evidence>